<protein>
    <recommendedName>
        <fullName evidence="3">Lipoprotein</fullName>
    </recommendedName>
</protein>
<gene>
    <name evidence="1" type="ORF">CYK91_05055</name>
</gene>
<organism evidence="1 2">
    <name type="scientific">Clostridium perfringens</name>
    <dbReference type="NCBI Taxonomy" id="1502"/>
    <lineage>
        <taxon>Bacteria</taxon>
        <taxon>Bacillati</taxon>
        <taxon>Bacillota</taxon>
        <taxon>Clostridia</taxon>
        <taxon>Eubacteriales</taxon>
        <taxon>Clostridiaceae</taxon>
        <taxon>Clostridium</taxon>
    </lineage>
</organism>
<proteinExistence type="predicted"/>
<dbReference type="RefSeq" id="WP_110003651.1">
    <property type="nucleotide sequence ID" value="NZ_JBIOBT010000001.1"/>
</dbReference>
<accession>A0AB37CC86</accession>
<evidence type="ECO:0008006" key="3">
    <source>
        <dbReference type="Google" id="ProtNLM"/>
    </source>
</evidence>
<dbReference type="EMBL" id="PJTB01000001">
    <property type="protein sequence ID" value="PWX42512.1"/>
    <property type="molecule type" value="Genomic_DNA"/>
</dbReference>
<dbReference type="AlphaFoldDB" id="A0AB37CC86"/>
<comment type="caution">
    <text evidence="1">The sequence shown here is derived from an EMBL/GenBank/DDBJ whole genome shotgun (WGS) entry which is preliminary data.</text>
</comment>
<evidence type="ECO:0000313" key="1">
    <source>
        <dbReference type="EMBL" id="PWX42512.1"/>
    </source>
</evidence>
<sequence>MRKGLIIFLIIILISSIYWECVYKPNKIESKVSKQISESKVKDKHIQILECNKTYEEMTPSERTTAVEITENYWNELNKEQQEKYLERKKFILKTKDEASEKWKRAVDEEKDNSEEVEYEKENINDPRKHIDISSLKFGKLINTTIKGSTLIIKAKISPSYSNTATINQNGHNIEDIILNQGGDSFDEIQYWAVSDMTDGSESKVISFTLKKEQIDLVKNNKLFGRDIVSQASDVWILPSLKS</sequence>
<reference evidence="1 2" key="1">
    <citation type="journal article" date="2018" name="BMC Genomics">
        <title>Whole genome analysis reveals the diversity and evolutionary relationships between necrotic enteritis-causing strains of Clostridium perfringens.</title>
        <authorList>
            <person name="Lacey J.A."/>
            <person name="Allnutt T.R."/>
            <person name="Vezina B."/>
            <person name="Van T.T.H."/>
            <person name="Stent T."/>
            <person name="Han X."/>
            <person name="Rood J.I."/>
            <person name="Wade B."/>
            <person name="Keyburn A.L."/>
            <person name="Seeman T."/>
            <person name="Chen H."/>
            <person name="Haring V."/>
            <person name="Johanesen P.A."/>
            <person name="Lyras D."/>
            <person name="Moore R.J."/>
        </authorList>
    </citation>
    <scope>NUCLEOTIDE SEQUENCE [LARGE SCALE GENOMIC DNA]</scope>
    <source>
        <strain evidence="1 2">EUR-NE15</strain>
    </source>
</reference>
<dbReference type="Proteomes" id="UP000247117">
    <property type="component" value="Unassembled WGS sequence"/>
</dbReference>
<evidence type="ECO:0000313" key="2">
    <source>
        <dbReference type="Proteomes" id="UP000247117"/>
    </source>
</evidence>
<name>A0AB37CC86_CLOPF</name>